<evidence type="ECO:0000256" key="2">
    <source>
        <dbReference type="ARBA" id="ARBA00022679"/>
    </source>
</evidence>
<dbReference type="InterPro" id="IPR040079">
    <property type="entry name" value="Glutathione_S-Trfase"/>
</dbReference>
<feature type="domain" description="GST C-terminal" evidence="4">
    <location>
        <begin position="86"/>
        <end position="197"/>
    </location>
</feature>
<dbReference type="PROSITE" id="PS50405">
    <property type="entry name" value="GST_CTER"/>
    <property type="match status" value="1"/>
</dbReference>
<dbReference type="EMBL" id="CP017599">
    <property type="protein sequence ID" value="AOX00047.1"/>
    <property type="molecule type" value="Genomic_DNA"/>
</dbReference>
<comment type="similarity">
    <text evidence="1">Belongs to the GST superfamily.</text>
</comment>
<proteinExistence type="inferred from homology"/>
<dbReference type="Proteomes" id="UP000177870">
    <property type="component" value="Chromosome"/>
</dbReference>
<dbReference type="AlphaFoldDB" id="A0A1D8TR14"/>
<dbReference type="Pfam" id="PF13417">
    <property type="entry name" value="GST_N_3"/>
    <property type="match status" value="1"/>
</dbReference>
<dbReference type="SUPFAM" id="SSF52833">
    <property type="entry name" value="Thioredoxin-like"/>
    <property type="match status" value="1"/>
</dbReference>
<dbReference type="RefSeq" id="WP_070392518.1">
    <property type="nucleotide sequence ID" value="NZ_CP017599.1"/>
</dbReference>
<dbReference type="SFLD" id="SFLDG01151">
    <property type="entry name" value="Main.2:_Nu-like"/>
    <property type="match status" value="1"/>
</dbReference>
<organism evidence="5 6">
    <name type="scientific">Moorena producens PAL-8-15-08-1</name>
    <dbReference type="NCBI Taxonomy" id="1458985"/>
    <lineage>
        <taxon>Bacteria</taxon>
        <taxon>Bacillati</taxon>
        <taxon>Cyanobacteriota</taxon>
        <taxon>Cyanophyceae</taxon>
        <taxon>Coleofasciculales</taxon>
        <taxon>Coleofasciculaceae</taxon>
        <taxon>Moorena</taxon>
    </lineage>
</organism>
<dbReference type="InterPro" id="IPR036249">
    <property type="entry name" value="Thioredoxin-like_sf"/>
</dbReference>
<dbReference type="CDD" id="cd03206">
    <property type="entry name" value="GST_C_7"/>
    <property type="match status" value="1"/>
</dbReference>
<dbReference type="InterPro" id="IPR004046">
    <property type="entry name" value="GST_C"/>
</dbReference>
<protein>
    <submittedName>
        <fullName evidence="5">Glutathione S-transferase</fullName>
    </submittedName>
</protein>
<evidence type="ECO:0000313" key="5">
    <source>
        <dbReference type="EMBL" id="AOX00047.1"/>
    </source>
</evidence>
<keyword evidence="2 5" id="KW-0808">Transferase</keyword>
<dbReference type="CDD" id="cd03056">
    <property type="entry name" value="GST_N_4"/>
    <property type="match status" value="1"/>
</dbReference>
<dbReference type="SFLD" id="SFLDG00358">
    <property type="entry name" value="Main_(cytGST)"/>
    <property type="match status" value="1"/>
</dbReference>
<reference evidence="6" key="1">
    <citation type="submission" date="2016-10" db="EMBL/GenBank/DDBJ databases">
        <title>Comparative genomics uncovers the prolific and rare metabolic potential of the cyanobacterial genus Moorea.</title>
        <authorList>
            <person name="Leao T."/>
            <person name="Castelao G."/>
            <person name="Korobeynikov A."/>
            <person name="Monroe E.A."/>
            <person name="Podell S."/>
            <person name="Glukhov E."/>
            <person name="Allen E."/>
            <person name="Gerwick W.H."/>
            <person name="Gerwick L."/>
        </authorList>
    </citation>
    <scope>NUCLEOTIDE SEQUENCE [LARGE SCALE GENOMIC DNA]</scope>
    <source>
        <strain evidence="6">PAL-8-15-08-1</strain>
    </source>
</reference>
<dbReference type="PROSITE" id="PS50404">
    <property type="entry name" value="GST_NTER"/>
    <property type="match status" value="1"/>
</dbReference>
<dbReference type="GO" id="GO:0016740">
    <property type="term" value="F:transferase activity"/>
    <property type="evidence" value="ECO:0007669"/>
    <property type="project" value="UniProtKB-KW"/>
</dbReference>
<sequence>MIKLYDYQLSGNCYKVRLMLSLLGLEHETVWVDLDNGQHKSPEFLELNSFGQVPVLTDGDLIFQDAQAILVYLARRYGDEDWLPLEPEAMSRVMRWLSTTAGEIRQGPEFARLYYKFNVQTVNIEVATQKSETILTLLDNHLSDREWLELGHPTIADIACFPYVSLSPDAKISLDAYPNVLSWMERIKQLPGYIAIA</sequence>
<evidence type="ECO:0000259" key="3">
    <source>
        <dbReference type="PROSITE" id="PS50404"/>
    </source>
</evidence>
<dbReference type="InterPro" id="IPR036282">
    <property type="entry name" value="Glutathione-S-Trfase_C_sf"/>
</dbReference>
<dbReference type="PANTHER" id="PTHR44051">
    <property type="entry name" value="GLUTATHIONE S-TRANSFERASE-RELATED"/>
    <property type="match status" value="1"/>
</dbReference>
<dbReference type="FunFam" id="3.40.30.10:FF:000039">
    <property type="entry name" value="Glutathione S-transferase domain"/>
    <property type="match status" value="1"/>
</dbReference>
<dbReference type="Gene3D" id="1.20.1050.10">
    <property type="match status" value="1"/>
</dbReference>
<dbReference type="OrthoDB" id="465590at2"/>
<dbReference type="KEGG" id="mpro:BJP34_11785"/>
<dbReference type="Gene3D" id="3.40.30.10">
    <property type="entry name" value="Glutaredoxin"/>
    <property type="match status" value="1"/>
</dbReference>
<dbReference type="PANTHER" id="PTHR44051:SF2">
    <property type="entry name" value="HYPOTHETICAL GLUTATHIONE S-TRANSFERASE LIKE PROTEIN"/>
    <property type="match status" value="1"/>
</dbReference>
<evidence type="ECO:0000313" key="6">
    <source>
        <dbReference type="Proteomes" id="UP000177870"/>
    </source>
</evidence>
<accession>A0A1D8TR14</accession>
<feature type="domain" description="GST N-terminal" evidence="3">
    <location>
        <begin position="1"/>
        <end position="81"/>
    </location>
</feature>
<evidence type="ECO:0000256" key="1">
    <source>
        <dbReference type="ARBA" id="ARBA00007409"/>
    </source>
</evidence>
<name>A0A1D8TR14_9CYAN</name>
<dbReference type="STRING" id="1458985.BJP34_11785"/>
<dbReference type="InterPro" id="IPR010987">
    <property type="entry name" value="Glutathione-S-Trfase_C-like"/>
</dbReference>
<dbReference type="SUPFAM" id="SSF47616">
    <property type="entry name" value="GST C-terminal domain-like"/>
    <property type="match status" value="1"/>
</dbReference>
<dbReference type="SFLD" id="SFLDS00019">
    <property type="entry name" value="Glutathione_Transferase_(cytos"/>
    <property type="match status" value="1"/>
</dbReference>
<dbReference type="InterPro" id="IPR004045">
    <property type="entry name" value="Glutathione_S-Trfase_N"/>
</dbReference>
<gene>
    <name evidence="5" type="ORF">BJP34_11785</name>
</gene>
<evidence type="ECO:0000259" key="4">
    <source>
        <dbReference type="PROSITE" id="PS50405"/>
    </source>
</evidence>
<dbReference type="Pfam" id="PF00043">
    <property type="entry name" value="GST_C"/>
    <property type="match status" value="1"/>
</dbReference>